<sequence>MDDVAVPGQVDDQITDQMPDERVVQYARAWRGGVDVETMYEDAPMHSLLRMAQTVARADSIPKEDETIESLMAFRRYYTTITRQIIREDNRQQHKDAQ</sequence>
<accession>A0AAV6XS06</accession>
<dbReference type="AlphaFoldDB" id="A0AAV6XS06"/>
<gene>
    <name evidence="1" type="ORF">BUALT_Bualt04G0003900</name>
</gene>
<name>A0AAV6XS06_9LAMI</name>
<evidence type="ECO:0000313" key="2">
    <source>
        <dbReference type="Proteomes" id="UP000826271"/>
    </source>
</evidence>
<reference evidence="1" key="1">
    <citation type="submission" date="2019-10" db="EMBL/GenBank/DDBJ databases">
        <authorList>
            <person name="Zhang R."/>
            <person name="Pan Y."/>
            <person name="Wang J."/>
            <person name="Ma R."/>
            <person name="Yu S."/>
        </authorList>
    </citation>
    <scope>NUCLEOTIDE SEQUENCE</scope>
    <source>
        <strain evidence="1">LA-IB0</strain>
        <tissue evidence="1">Leaf</tissue>
    </source>
</reference>
<evidence type="ECO:0000313" key="1">
    <source>
        <dbReference type="EMBL" id="KAG8383356.1"/>
    </source>
</evidence>
<organism evidence="1 2">
    <name type="scientific">Buddleja alternifolia</name>
    <dbReference type="NCBI Taxonomy" id="168488"/>
    <lineage>
        <taxon>Eukaryota</taxon>
        <taxon>Viridiplantae</taxon>
        <taxon>Streptophyta</taxon>
        <taxon>Embryophyta</taxon>
        <taxon>Tracheophyta</taxon>
        <taxon>Spermatophyta</taxon>
        <taxon>Magnoliopsida</taxon>
        <taxon>eudicotyledons</taxon>
        <taxon>Gunneridae</taxon>
        <taxon>Pentapetalae</taxon>
        <taxon>asterids</taxon>
        <taxon>lamiids</taxon>
        <taxon>Lamiales</taxon>
        <taxon>Scrophulariaceae</taxon>
        <taxon>Buddlejeae</taxon>
        <taxon>Buddleja</taxon>
    </lineage>
</organism>
<keyword evidence="2" id="KW-1185">Reference proteome</keyword>
<protein>
    <submittedName>
        <fullName evidence="1">Uncharacterized protein</fullName>
    </submittedName>
</protein>
<comment type="caution">
    <text evidence="1">The sequence shown here is derived from an EMBL/GenBank/DDBJ whole genome shotgun (WGS) entry which is preliminary data.</text>
</comment>
<proteinExistence type="predicted"/>
<dbReference type="Proteomes" id="UP000826271">
    <property type="component" value="Unassembled WGS sequence"/>
</dbReference>
<dbReference type="EMBL" id="WHWC01000004">
    <property type="protein sequence ID" value="KAG8383356.1"/>
    <property type="molecule type" value="Genomic_DNA"/>
</dbReference>